<dbReference type="EMBL" id="CP001618">
    <property type="protein sequence ID" value="ACQ81418.1"/>
    <property type="molecule type" value="Genomic_DNA"/>
</dbReference>
<dbReference type="Gene3D" id="3.40.50.1820">
    <property type="entry name" value="alpha/beta hydrolase"/>
    <property type="match status" value="1"/>
</dbReference>
<dbReference type="HOGENOM" id="CLU_100546_0_0_11"/>
<dbReference type="Proteomes" id="UP000007962">
    <property type="component" value="Chromosome"/>
</dbReference>
<dbReference type="AlphaFoldDB" id="C5C0M2"/>
<proteinExistence type="predicted"/>
<dbReference type="STRING" id="471853.Bcav_3174"/>
<accession>C5C0M2</accession>
<protein>
    <submittedName>
        <fullName evidence="1">Putative lipase transmembrane protein</fullName>
    </submittedName>
</protein>
<keyword evidence="1" id="KW-0812">Transmembrane</keyword>
<keyword evidence="2" id="KW-1185">Reference proteome</keyword>
<evidence type="ECO:0000313" key="1">
    <source>
        <dbReference type="EMBL" id="ACQ81418.1"/>
    </source>
</evidence>
<dbReference type="RefSeq" id="WP_015883658.1">
    <property type="nucleotide sequence ID" value="NC_012669.1"/>
</dbReference>
<evidence type="ECO:0000313" key="2">
    <source>
        <dbReference type="Proteomes" id="UP000007962"/>
    </source>
</evidence>
<dbReference type="KEGG" id="bcv:Bcav_3174"/>
<sequence>MELRLGVRAADYAYVVARQLESARHGGDAVLRLAHVSAPSGAAVVLLPGVYETWHVMAPLAWALHDAGHPVHVVPSLGRSGAPIEALAPLAAAALARADLRDVVLVAHSKGGLVGKSLMVAEAAGAAADRGQEAAAAAQVARPASDVPVPRIRGLVTVATPWAGSRYAPWIPMRAVRALGPRAAALVALGAEVHVDSRIVAVRPSWDPHIPDPHPPAAARDVVVDATGHFRILADPDVHAAVLDGVASLSR</sequence>
<dbReference type="InterPro" id="IPR029058">
    <property type="entry name" value="AB_hydrolase_fold"/>
</dbReference>
<gene>
    <name evidence="1" type="ordered locus">Bcav_3174</name>
</gene>
<dbReference type="eggNOG" id="COG2267">
    <property type="taxonomic scope" value="Bacteria"/>
</dbReference>
<organism evidence="1 2">
    <name type="scientific">Beutenbergia cavernae (strain ATCC BAA-8 / DSM 12333 / CCUG 43141 / JCM 11478 / NBRC 16432 / NCIMB 13614 / HKI 0122)</name>
    <dbReference type="NCBI Taxonomy" id="471853"/>
    <lineage>
        <taxon>Bacteria</taxon>
        <taxon>Bacillati</taxon>
        <taxon>Actinomycetota</taxon>
        <taxon>Actinomycetes</taxon>
        <taxon>Micrococcales</taxon>
        <taxon>Beutenbergiaceae</taxon>
        <taxon>Beutenbergia</taxon>
    </lineage>
</organism>
<keyword evidence="1" id="KW-0472">Membrane</keyword>
<dbReference type="SUPFAM" id="SSF53474">
    <property type="entry name" value="alpha/beta-Hydrolases"/>
    <property type="match status" value="1"/>
</dbReference>
<name>C5C0M2_BEUC1</name>
<reference evidence="1 2" key="1">
    <citation type="journal article" date="2009" name="Stand. Genomic Sci.">
        <title>Complete genome sequence of Beutenbergia cavernae type strain (HKI 0122).</title>
        <authorList>
            <person name="Land M."/>
            <person name="Pukall R."/>
            <person name="Abt B."/>
            <person name="Goker M."/>
            <person name="Rohde M."/>
            <person name="Glavina Del Rio T."/>
            <person name="Tice H."/>
            <person name="Copeland A."/>
            <person name="Cheng J.F."/>
            <person name="Lucas S."/>
            <person name="Chen F."/>
            <person name="Nolan M."/>
            <person name="Bruce D."/>
            <person name="Goodwin L."/>
            <person name="Pitluck S."/>
            <person name="Ivanova N."/>
            <person name="Mavromatis K."/>
            <person name="Ovchinnikova G."/>
            <person name="Pati A."/>
            <person name="Chen A."/>
            <person name="Palaniappan K."/>
            <person name="Hauser L."/>
            <person name="Chang Y.J."/>
            <person name="Jefferies C.C."/>
            <person name="Saunders E."/>
            <person name="Brettin T."/>
            <person name="Detter J.C."/>
            <person name="Han C."/>
            <person name="Chain P."/>
            <person name="Bristow J."/>
            <person name="Eisen J.A."/>
            <person name="Markowitz V."/>
            <person name="Hugenholtz P."/>
            <person name="Kyrpides N.C."/>
            <person name="Klenk H.P."/>
            <person name="Lapidus A."/>
        </authorList>
    </citation>
    <scope>NUCLEOTIDE SEQUENCE [LARGE SCALE GENOMIC DNA]</scope>
    <source>
        <strain evidence="2">ATCC BAA-8 / DSM 12333 / NBRC 16432</strain>
    </source>
</reference>